<keyword evidence="4 7" id="KW-0456">Lyase</keyword>
<name>A0ABS0F653_9BACL</name>
<dbReference type="Gene3D" id="3.90.1150.10">
    <property type="entry name" value="Aspartate Aminotransferase, domain 1"/>
    <property type="match status" value="1"/>
</dbReference>
<evidence type="ECO:0000313" key="8">
    <source>
        <dbReference type="Proteomes" id="UP000642910"/>
    </source>
</evidence>
<protein>
    <recommendedName>
        <fullName evidence="2">cysteine-S-conjugate beta-lyase</fullName>
        <ecNumber evidence="2">4.4.1.13</ecNumber>
    </recommendedName>
</protein>
<evidence type="ECO:0000256" key="3">
    <source>
        <dbReference type="ARBA" id="ARBA00022898"/>
    </source>
</evidence>
<reference evidence="7 8" key="1">
    <citation type="submission" date="2020-11" db="EMBL/GenBank/DDBJ databases">
        <title>Genomic insight of Alicyclobacillus mali FL 18 reveals a new arsenic-resistant strain, with potential in environmental biotechnology.</title>
        <authorList>
            <person name="Fiorentino G."/>
            <person name="Gallo G."/>
            <person name="Aulitto M."/>
        </authorList>
    </citation>
    <scope>NUCLEOTIDE SEQUENCE [LARGE SCALE GENOMIC DNA]</scope>
    <source>
        <strain evidence="7 8">FL 18</strain>
    </source>
</reference>
<gene>
    <name evidence="7" type="ORF">IW967_13040</name>
</gene>
<keyword evidence="3" id="KW-0663">Pyridoxal phosphate</keyword>
<dbReference type="SUPFAM" id="SSF53383">
    <property type="entry name" value="PLP-dependent transferases"/>
    <property type="match status" value="1"/>
</dbReference>
<dbReference type="NCBIfam" id="TIGR04350">
    <property type="entry name" value="C_S_lyase_PatB"/>
    <property type="match status" value="1"/>
</dbReference>
<dbReference type="InterPro" id="IPR015422">
    <property type="entry name" value="PyrdxlP-dep_Trfase_small"/>
</dbReference>
<keyword evidence="8" id="KW-1185">Reference proteome</keyword>
<evidence type="ECO:0000256" key="1">
    <source>
        <dbReference type="ARBA" id="ARBA00001933"/>
    </source>
</evidence>
<evidence type="ECO:0000259" key="6">
    <source>
        <dbReference type="Pfam" id="PF00155"/>
    </source>
</evidence>
<dbReference type="Pfam" id="PF00155">
    <property type="entry name" value="Aminotran_1_2"/>
    <property type="match status" value="1"/>
</dbReference>
<dbReference type="EMBL" id="JADPKZ010000047">
    <property type="protein sequence ID" value="MBF8378779.1"/>
    <property type="molecule type" value="Genomic_DNA"/>
</dbReference>
<dbReference type="PANTHER" id="PTHR43525">
    <property type="entry name" value="PROTEIN MALY"/>
    <property type="match status" value="1"/>
</dbReference>
<dbReference type="InterPro" id="IPR051798">
    <property type="entry name" value="Class-II_PLP-Dep_Aminotrans"/>
</dbReference>
<organism evidence="7 8">
    <name type="scientific">Alicyclobacillus mali</name>
    <name type="common">ex Roth et al. 2021</name>
    <dbReference type="NCBI Taxonomy" id="1123961"/>
    <lineage>
        <taxon>Bacteria</taxon>
        <taxon>Bacillati</taxon>
        <taxon>Bacillota</taxon>
        <taxon>Bacilli</taxon>
        <taxon>Bacillales</taxon>
        <taxon>Alicyclobacillaceae</taxon>
        <taxon>Alicyclobacillus</taxon>
    </lineage>
</organism>
<dbReference type="InterPro" id="IPR015424">
    <property type="entry name" value="PyrdxlP-dep_Trfase"/>
</dbReference>
<comment type="similarity">
    <text evidence="5">Belongs to the class-II pyridoxal-phosphate-dependent aminotransferase family. MalY/PatB cystathionine beta-lyase subfamily.</text>
</comment>
<dbReference type="PANTHER" id="PTHR43525:SF1">
    <property type="entry name" value="PROTEIN MALY"/>
    <property type="match status" value="1"/>
</dbReference>
<proteinExistence type="inferred from homology"/>
<dbReference type="InterPro" id="IPR004839">
    <property type="entry name" value="Aminotransferase_I/II_large"/>
</dbReference>
<dbReference type="CDD" id="cd00609">
    <property type="entry name" value="AAT_like"/>
    <property type="match status" value="1"/>
</dbReference>
<dbReference type="InterPro" id="IPR027619">
    <property type="entry name" value="C-S_lyase_PatB-like"/>
</dbReference>
<dbReference type="InterPro" id="IPR015421">
    <property type="entry name" value="PyrdxlP-dep_Trfase_major"/>
</dbReference>
<dbReference type="EC" id="4.4.1.13" evidence="2"/>
<dbReference type="RefSeq" id="WP_067848334.1">
    <property type="nucleotide sequence ID" value="NZ_JADPKZ010000047.1"/>
</dbReference>
<dbReference type="GO" id="GO:0016829">
    <property type="term" value="F:lyase activity"/>
    <property type="evidence" value="ECO:0007669"/>
    <property type="project" value="UniProtKB-KW"/>
</dbReference>
<dbReference type="Proteomes" id="UP000642910">
    <property type="component" value="Unassembled WGS sequence"/>
</dbReference>
<evidence type="ECO:0000256" key="5">
    <source>
        <dbReference type="ARBA" id="ARBA00037974"/>
    </source>
</evidence>
<sequence>MSIFDAYVERRNTGCMKWDGLERRFGRDDLIPLWVADMDFLSPPAVIDALVERARHGVYGYAVKTERYTGSIVHWMRSRHGIEISPEWIVPAPGVVPALSVIVQAFTEPGDGILIQPPVYHPFRRVIEGWGRRVIENPLVESDGRYDMDFIDLERKAQEAKVMFLCSPHNPVGRVWTKQELERVAEICLRHGVLVVSDEIHADIVFAPHRHTPFASLGAECSRNSITCHAPSKTFNLAGLNTAYVWTENESLRTAYEKASHRASMAELNVFGIEAMIAAYEHGAAWLDDLLAYLTESLDEMENVFQNELREIRMIRPEGTYMVWLDFRALGMPDDELDRFLREEARLGLNEGHIFGSQGSGFQRMNIACPRPLLSQALRQLADAVHHRRRA</sequence>
<comment type="caution">
    <text evidence="7">The sequence shown here is derived from an EMBL/GenBank/DDBJ whole genome shotgun (WGS) entry which is preliminary data.</text>
</comment>
<comment type="cofactor">
    <cofactor evidence="1">
        <name>pyridoxal 5'-phosphate</name>
        <dbReference type="ChEBI" id="CHEBI:597326"/>
    </cofactor>
</comment>
<evidence type="ECO:0000256" key="4">
    <source>
        <dbReference type="ARBA" id="ARBA00023239"/>
    </source>
</evidence>
<evidence type="ECO:0000256" key="2">
    <source>
        <dbReference type="ARBA" id="ARBA00012224"/>
    </source>
</evidence>
<feature type="domain" description="Aminotransferase class I/classII large" evidence="6">
    <location>
        <begin position="29"/>
        <end position="379"/>
    </location>
</feature>
<accession>A0ABS0F653</accession>
<evidence type="ECO:0000313" key="7">
    <source>
        <dbReference type="EMBL" id="MBF8378779.1"/>
    </source>
</evidence>
<dbReference type="Gene3D" id="3.40.640.10">
    <property type="entry name" value="Type I PLP-dependent aspartate aminotransferase-like (Major domain)"/>
    <property type="match status" value="1"/>
</dbReference>